<dbReference type="PRINTS" id="PR00398">
    <property type="entry name" value="STRDHORMONER"/>
</dbReference>
<dbReference type="InterPro" id="IPR013088">
    <property type="entry name" value="Znf_NHR/GATA"/>
</dbReference>
<keyword evidence="6 10" id="KW-0238">DNA-binding</keyword>
<dbReference type="InterPro" id="IPR000536">
    <property type="entry name" value="Nucl_hrmn_rcpt_lig-bd"/>
</dbReference>
<keyword evidence="5 10" id="KW-0805">Transcription regulation</keyword>
<dbReference type="Gene3D" id="1.10.565.10">
    <property type="entry name" value="Retinoid X Receptor"/>
    <property type="match status" value="1"/>
</dbReference>
<dbReference type="OrthoDB" id="6081310at2759"/>
<dbReference type="InterPro" id="IPR001628">
    <property type="entry name" value="Znf_hrmn_rcpt"/>
</dbReference>
<dbReference type="GO" id="GO:0009755">
    <property type="term" value="P:hormone-mediated signaling pathway"/>
    <property type="evidence" value="ECO:0007669"/>
    <property type="project" value="TreeGrafter"/>
</dbReference>
<evidence type="ECO:0000256" key="1">
    <source>
        <dbReference type="ARBA" id="ARBA00008092"/>
    </source>
</evidence>
<keyword evidence="2 10" id="KW-0479">Metal-binding</keyword>
<evidence type="ECO:0000313" key="13">
    <source>
        <dbReference type="EMBL" id="KAJ8042868.1"/>
    </source>
</evidence>
<evidence type="ECO:0000256" key="4">
    <source>
        <dbReference type="ARBA" id="ARBA00022833"/>
    </source>
</evidence>
<keyword evidence="14" id="KW-1185">Reference proteome</keyword>
<evidence type="ECO:0000259" key="12">
    <source>
        <dbReference type="PROSITE" id="PS51843"/>
    </source>
</evidence>
<evidence type="ECO:0000256" key="7">
    <source>
        <dbReference type="ARBA" id="ARBA00023163"/>
    </source>
</evidence>
<dbReference type="SUPFAM" id="SSF48508">
    <property type="entry name" value="Nuclear receptor ligand-binding domain"/>
    <property type="match status" value="1"/>
</dbReference>
<comment type="subcellular location">
    <subcellularLocation>
        <location evidence="10">Nucleus</location>
    </subcellularLocation>
</comment>
<dbReference type="SMART" id="SM00430">
    <property type="entry name" value="HOLI"/>
    <property type="match status" value="1"/>
</dbReference>
<proteinExistence type="inferred from homology"/>
<keyword evidence="9 10" id="KW-0539">Nucleus</keyword>
<dbReference type="GO" id="GO:0005634">
    <property type="term" value="C:nucleus"/>
    <property type="evidence" value="ECO:0007669"/>
    <property type="project" value="UniProtKB-SubCell"/>
</dbReference>
<evidence type="ECO:0000256" key="3">
    <source>
        <dbReference type="ARBA" id="ARBA00022771"/>
    </source>
</evidence>
<comment type="similarity">
    <text evidence="1">Belongs to the nuclear hormone receptor family. NR1 subfamily.</text>
</comment>
<dbReference type="Pfam" id="PF00105">
    <property type="entry name" value="zf-C4"/>
    <property type="match status" value="1"/>
</dbReference>
<accession>A0A9Q1HF70</accession>
<dbReference type="SUPFAM" id="SSF57716">
    <property type="entry name" value="Glucocorticoid receptor-like (DNA-binding domain)"/>
    <property type="match status" value="1"/>
</dbReference>
<dbReference type="GO" id="GO:0045944">
    <property type="term" value="P:positive regulation of transcription by RNA polymerase II"/>
    <property type="evidence" value="ECO:0007669"/>
    <property type="project" value="TreeGrafter"/>
</dbReference>
<evidence type="ECO:0000256" key="2">
    <source>
        <dbReference type="ARBA" id="ARBA00022723"/>
    </source>
</evidence>
<dbReference type="GO" id="GO:0000978">
    <property type="term" value="F:RNA polymerase II cis-regulatory region sequence-specific DNA binding"/>
    <property type="evidence" value="ECO:0007669"/>
    <property type="project" value="TreeGrafter"/>
</dbReference>
<dbReference type="AlphaFoldDB" id="A0A9Q1HF70"/>
<feature type="domain" description="NR LBD" evidence="12">
    <location>
        <begin position="172"/>
        <end position="396"/>
    </location>
</feature>
<dbReference type="SMART" id="SM00399">
    <property type="entry name" value="ZnF_C4"/>
    <property type="match status" value="1"/>
</dbReference>
<dbReference type="PROSITE" id="PS51843">
    <property type="entry name" value="NR_LBD"/>
    <property type="match status" value="1"/>
</dbReference>
<dbReference type="InterPro" id="IPR001728">
    <property type="entry name" value="ThyrH_rcpt"/>
</dbReference>
<keyword evidence="7 10" id="KW-0804">Transcription</keyword>
<evidence type="ECO:0000256" key="5">
    <source>
        <dbReference type="ARBA" id="ARBA00023015"/>
    </source>
</evidence>
<dbReference type="GO" id="GO:0000122">
    <property type="term" value="P:negative regulation of transcription by RNA polymerase II"/>
    <property type="evidence" value="ECO:0007669"/>
    <property type="project" value="TreeGrafter"/>
</dbReference>
<keyword evidence="8 10" id="KW-0675">Receptor</keyword>
<dbReference type="PROSITE" id="PS00031">
    <property type="entry name" value="NUCLEAR_REC_DBD_1"/>
    <property type="match status" value="1"/>
</dbReference>
<dbReference type="GO" id="GO:0004879">
    <property type="term" value="F:nuclear receptor activity"/>
    <property type="evidence" value="ECO:0007669"/>
    <property type="project" value="InterPro"/>
</dbReference>
<reference evidence="13" key="1">
    <citation type="submission" date="2021-10" db="EMBL/GenBank/DDBJ databases">
        <title>Tropical sea cucumber genome reveals ecological adaptation and Cuvierian tubules defense mechanism.</title>
        <authorList>
            <person name="Chen T."/>
        </authorList>
    </citation>
    <scope>NUCLEOTIDE SEQUENCE</scope>
    <source>
        <strain evidence="13">Nanhai2018</strain>
        <tissue evidence="13">Muscle</tissue>
    </source>
</reference>
<protein>
    <submittedName>
        <fullName evidence="13">Nuclear hormone receptor E75</fullName>
    </submittedName>
</protein>
<keyword evidence="4 10" id="KW-0862">Zinc</keyword>
<dbReference type="EMBL" id="JAIZAY010000004">
    <property type="protein sequence ID" value="KAJ8042868.1"/>
    <property type="molecule type" value="Genomic_DNA"/>
</dbReference>
<evidence type="ECO:0000313" key="14">
    <source>
        <dbReference type="Proteomes" id="UP001152320"/>
    </source>
</evidence>
<dbReference type="FunFam" id="3.30.50.10:FF:000030">
    <property type="entry name" value="Nuclear Hormone Receptor family"/>
    <property type="match status" value="1"/>
</dbReference>
<gene>
    <name evidence="13" type="ORF">HOLleu_09742</name>
</gene>
<dbReference type="InterPro" id="IPR001723">
    <property type="entry name" value="Nuclear_hrmn_rcpt"/>
</dbReference>
<sequence>MATAVLRAAKPHVKHPRPVLSLCRVCGDEASGIHYGVTSCEGCKGFFRRCIGNRTLIVQCQRNSKCDIIKSTRGRCAFCRYQKCLAVGMSIHSVRVGRYSKVQRQKNLVEIQSLQTKEQIEERERKDREIYAMIQKVVLAYESAVNDTATHAHWKMRQNFVHNPQVDHLQVDLSVLAVQNLTIPQLTESLDMADMYAKVCTVKTFFAEVLTPAVVSVVQFSKNLPGFCDISQADQMTLLKSGFFELWLIRCSPIISAGQEAMTFGTDQSFPMSMLHWFGHNYQLWELIYEFAKSFNALQLIKEEVALFSAVVLFSEDRHGLTESGKVEYRQDKLLECLKREVDRRDWKNKQMFAKLLVHATKLRTVSTLFKSSANEFRGAWPYVEFPALLQEILDYEC</sequence>
<evidence type="ECO:0000256" key="10">
    <source>
        <dbReference type="RuleBase" id="RU004334"/>
    </source>
</evidence>
<dbReference type="PANTHER" id="PTHR24082:SF473">
    <property type="entry name" value="ECDYSONE-INDUCED PROTEIN 75B, ISOFORM B"/>
    <property type="match status" value="1"/>
</dbReference>
<evidence type="ECO:0000256" key="8">
    <source>
        <dbReference type="ARBA" id="ARBA00023170"/>
    </source>
</evidence>
<name>A0A9Q1HF70_HOLLE</name>
<dbReference type="InterPro" id="IPR050234">
    <property type="entry name" value="Nuclear_hormone_rcpt_NR1"/>
</dbReference>
<dbReference type="InterPro" id="IPR035500">
    <property type="entry name" value="NHR-like_dom_sf"/>
</dbReference>
<organism evidence="13 14">
    <name type="scientific">Holothuria leucospilota</name>
    <name type="common">Black long sea cucumber</name>
    <name type="synonym">Mertensiothuria leucospilota</name>
    <dbReference type="NCBI Taxonomy" id="206669"/>
    <lineage>
        <taxon>Eukaryota</taxon>
        <taxon>Metazoa</taxon>
        <taxon>Echinodermata</taxon>
        <taxon>Eleutherozoa</taxon>
        <taxon>Echinozoa</taxon>
        <taxon>Holothuroidea</taxon>
        <taxon>Aspidochirotacea</taxon>
        <taxon>Aspidochirotida</taxon>
        <taxon>Holothuriidae</taxon>
        <taxon>Holothuria</taxon>
    </lineage>
</organism>
<dbReference type="PRINTS" id="PR00546">
    <property type="entry name" value="THYROIDHORMR"/>
</dbReference>
<evidence type="ECO:0000256" key="6">
    <source>
        <dbReference type="ARBA" id="ARBA00023125"/>
    </source>
</evidence>
<dbReference type="PANTHER" id="PTHR24082">
    <property type="entry name" value="NUCLEAR HORMONE RECEPTOR"/>
    <property type="match status" value="1"/>
</dbReference>
<feature type="domain" description="Nuclear receptor" evidence="11">
    <location>
        <begin position="20"/>
        <end position="96"/>
    </location>
</feature>
<evidence type="ECO:0000256" key="9">
    <source>
        <dbReference type="ARBA" id="ARBA00023242"/>
    </source>
</evidence>
<comment type="caution">
    <text evidence="13">The sequence shown here is derived from an EMBL/GenBank/DDBJ whole genome shotgun (WGS) entry which is preliminary data.</text>
</comment>
<dbReference type="Proteomes" id="UP001152320">
    <property type="component" value="Chromosome 4"/>
</dbReference>
<evidence type="ECO:0000259" key="11">
    <source>
        <dbReference type="PROSITE" id="PS51030"/>
    </source>
</evidence>
<dbReference type="GO" id="GO:0030154">
    <property type="term" value="P:cell differentiation"/>
    <property type="evidence" value="ECO:0007669"/>
    <property type="project" value="TreeGrafter"/>
</dbReference>
<dbReference type="CDD" id="cd06916">
    <property type="entry name" value="NR_DBD_like"/>
    <property type="match status" value="1"/>
</dbReference>
<dbReference type="PRINTS" id="PR00047">
    <property type="entry name" value="STROIDFINGER"/>
</dbReference>
<dbReference type="PROSITE" id="PS51030">
    <property type="entry name" value="NUCLEAR_REC_DBD_2"/>
    <property type="match status" value="1"/>
</dbReference>
<keyword evidence="3 10" id="KW-0863">Zinc-finger</keyword>
<dbReference type="Pfam" id="PF00104">
    <property type="entry name" value="Hormone_recep"/>
    <property type="match status" value="1"/>
</dbReference>
<dbReference type="Gene3D" id="3.30.50.10">
    <property type="entry name" value="Erythroid Transcription Factor GATA-1, subunit A"/>
    <property type="match status" value="1"/>
</dbReference>
<dbReference type="GO" id="GO:0008270">
    <property type="term" value="F:zinc ion binding"/>
    <property type="evidence" value="ECO:0007669"/>
    <property type="project" value="UniProtKB-KW"/>
</dbReference>